<accession>A0A1B6EWV4</accession>
<feature type="non-terminal residue" evidence="1">
    <location>
        <position position="149"/>
    </location>
</feature>
<organism evidence="1">
    <name type="scientific">Cuerna arida</name>
    <dbReference type="NCBI Taxonomy" id="1464854"/>
    <lineage>
        <taxon>Eukaryota</taxon>
        <taxon>Metazoa</taxon>
        <taxon>Ecdysozoa</taxon>
        <taxon>Arthropoda</taxon>
        <taxon>Hexapoda</taxon>
        <taxon>Insecta</taxon>
        <taxon>Pterygota</taxon>
        <taxon>Neoptera</taxon>
        <taxon>Paraneoptera</taxon>
        <taxon>Hemiptera</taxon>
        <taxon>Auchenorrhyncha</taxon>
        <taxon>Membracoidea</taxon>
        <taxon>Cicadellidae</taxon>
        <taxon>Cicadellinae</taxon>
        <taxon>Proconiini</taxon>
        <taxon>Cuerna</taxon>
    </lineage>
</organism>
<name>A0A1B6EWV4_9HEMI</name>
<dbReference type="AlphaFoldDB" id="A0A1B6EWV4"/>
<reference evidence="1" key="1">
    <citation type="submission" date="2015-11" db="EMBL/GenBank/DDBJ databases">
        <title>De novo transcriptome assembly of four potential Pierce s Disease insect vectors from Arizona vineyards.</title>
        <authorList>
            <person name="Tassone E.E."/>
        </authorList>
    </citation>
    <scope>NUCLEOTIDE SEQUENCE</scope>
</reference>
<evidence type="ECO:0000313" key="1">
    <source>
        <dbReference type="EMBL" id="JAS42163.1"/>
    </source>
</evidence>
<evidence type="ECO:0008006" key="2">
    <source>
        <dbReference type="Google" id="ProtNLM"/>
    </source>
</evidence>
<gene>
    <name evidence="1" type="ORF">g.3161</name>
</gene>
<proteinExistence type="predicted"/>
<sequence>MGKYQRKIGGRKYAYFDAESLAKAVEERKKGKSLRYLEQKYGIPKSTIDNKAKGKHLGTVGGQCILNAEEESQLAQNITSASKWGFPLSIFDVRLLVKSYLDSKGKVVRAFKQNLPGKDWAIGFLKRQRQIISHRWCQNVKRSRAAVSH</sequence>
<dbReference type="EMBL" id="GECZ01027606">
    <property type="protein sequence ID" value="JAS42163.1"/>
    <property type="molecule type" value="Transcribed_RNA"/>
</dbReference>
<protein>
    <recommendedName>
        <fullName evidence="2">HTH psq-type domain-containing protein</fullName>
    </recommendedName>
</protein>